<proteinExistence type="predicted"/>
<evidence type="ECO:0000256" key="1">
    <source>
        <dbReference type="SAM" id="MobiDB-lite"/>
    </source>
</evidence>
<evidence type="ECO:0000313" key="2">
    <source>
        <dbReference type="EMBL" id="GJT46965.1"/>
    </source>
</evidence>
<accession>A0ABQ5E7W9</accession>
<comment type="caution">
    <text evidence="2">The sequence shown here is derived from an EMBL/GenBank/DDBJ whole genome shotgun (WGS) entry which is preliminary data.</text>
</comment>
<gene>
    <name evidence="2" type="ORF">Tco_0955680</name>
</gene>
<sequence>MKIPRLNSNLRPGIPATLAESFTNTKQAAFKAQHWVIDPTTGTYNVEKIRLATSRSALRRKVWVIVSFSFENDPRNIASSRSKSAKRAKSTVISRQGSRSLARLRDEMRQSSATQEYPSLIDTFFIAHTVNGVFTRDEDRLIYDEMRRLGGSRAPTMMMEINRLARRGKQRGHIPGVGRVLPARATVGPSIPASESKLNCLHKNVDFTMSLFKSDSKYLDMFSQFESGGASGSDGCGDDEESADAQEDEDEDGDGDS</sequence>
<evidence type="ECO:0008006" key="4">
    <source>
        <dbReference type="Google" id="ProtNLM"/>
    </source>
</evidence>
<reference evidence="2" key="1">
    <citation type="journal article" date="2022" name="Int. J. Mol. Sci.">
        <title>Draft Genome of Tanacetum Coccineum: Genomic Comparison of Closely Related Tanacetum-Family Plants.</title>
        <authorList>
            <person name="Yamashiro T."/>
            <person name="Shiraishi A."/>
            <person name="Nakayama K."/>
            <person name="Satake H."/>
        </authorList>
    </citation>
    <scope>NUCLEOTIDE SEQUENCE</scope>
</reference>
<dbReference type="Proteomes" id="UP001151760">
    <property type="component" value="Unassembled WGS sequence"/>
</dbReference>
<evidence type="ECO:0000313" key="3">
    <source>
        <dbReference type="Proteomes" id="UP001151760"/>
    </source>
</evidence>
<name>A0ABQ5E7W9_9ASTR</name>
<feature type="region of interest" description="Disordered" evidence="1">
    <location>
        <begin position="76"/>
        <end position="100"/>
    </location>
</feature>
<organism evidence="2 3">
    <name type="scientific">Tanacetum coccineum</name>
    <dbReference type="NCBI Taxonomy" id="301880"/>
    <lineage>
        <taxon>Eukaryota</taxon>
        <taxon>Viridiplantae</taxon>
        <taxon>Streptophyta</taxon>
        <taxon>Embryophyta</taxon>
        <taxon>Tracheophyta</taxon>
        <taxon>Spermatophyta</taxon>
        <taxon>Magnoliopsida</taxon>
        <taxon>eudicotyledons</taxon>
        <taxon>Gunneridae</taxon>
        <taxon>Pentapetalae</taxon>
        <taxon>asterids</taxon>
        <taxon>campanulids</taxon>
        <taxon>Asterales</taxon>
        <taxon>Asteraceae</taxon>
        <taxon>Asteroideae</taxon>
        <taxon>Anthemideae</taxon>
        <taxon>Anthemidinae</taxon>
        <taxon>Tanacetum</taxon>
    </lineage>
</organism>
<protein>
    <recommendedName>
        <fullName evidence="4">F-box domain, leucine-rich repeat domain, L domain-like protein</fullName>
    </recommendedName>
</protein>
<dbReference type="EMBL" id="BQNB010016029">
    <property type="protein sequence ID" value="GJT46965.1"/>
    <property type="molecule type" value="Genomic_DNA"/>
</dbReference>
<feature type="region of interest" description="Disordered" evidence="1">
    <location>
        <begin position="227"/>
        <end position="257"/>
    </location>
</feature>
<feature type="compositionally biased region" description="Acidic residues" evidence="1">
    <location>
        <begin position="236"/>
        <end position="257"/>
    </location>
</feature>
<keyword evidence="3" id="KW-1185">Reference proteome</keyword>
<reference evidence="2" key="2">
    <citation type="submission" date="2022-01" db="EMBL/GenBank/DDBJ databases">
        <authorList>
            <person name="Yamashiro T."/>
            <person name="Shiraishi A."/>
            <person name="Satake H."/>
            <person name="Nakayama K."/>
        </authorList>
    </citation>
    <scope>NUCLEOTIDE SEQUENCE</scope>
</reference>